<dbReference type="AlphaFoldDB" id="A0ABD0NYV1"/>
<gene>
    <name evidence="1" type="ORF">M9458_038803</name>
</gene>
<reference evidence="1 2" key="1">
    <citation type="submission" date="2024-05" db="EMBL/GenBank/DDBJ databases">
        <title>Genome sequencing and assembly of Indian major carp, Cirrhinus mrigala (Hamilton, 1822).</title>
        <authorList>
            <person name="Mohindra V."/>
            <person name="Chowdhury L.M."/>
            <person name="Lal K."/>
            <person name="Jena J.K."/>
        </authorList>
    </citation>
    <scope>NUCLEOTIDE SEQUENCE [LARGE SCALE GENOMIC DNA]</scope>
    <source>
        <strain evidence="1">CM1030</strain>
        <tissue evidence="1">Blood</tissue>
    </source>
</reference>
<sequence length="54" mass="6130">NIEEKYRGRIIYSNTTCELNLGPLVKEDEGEYTLTVVTRQGKQQSSQIDLEVLG</sequence>
<protein>
    <recommendedName>
        <fullName evidence="3">Immunoglobulin I-set domain-containing protein</fullName>
    </recommendedName>
</protein>
<dbReference type="InterPro" id="IPR036179">
    <property type="entry name" value="Ig-like_dom_sf"/>
</dbReference>
<feature type="non-terminal residue" evidence="1">
    <location>
        <position position="1"/>
    </location>
</feature>
<feature type="non-terminal residue" evidence="1">
    <location>
        <position position="54"/>
    </location>
</feature>
<accession>A0ABD0NYV1</accession>
<dbReference type="SUPFAM" id="SSF48726">
    <property type="entry name" value="Immunoglobulin"/>
    <property type="match status" value="1"/>
</dbReference>
<name>A0ABD0NYV1_CIRMR</name>
<evidence type="ECO:0000313" key="2">
    <source>
        <dbReference type="Proteomes" id="UP001529510"/>
    </source>
</evidence>
<evidence type="ECO:0008006" key="3">
    <source>
        <dbReference type="Google" id="ProtNLM"/>
    </source>
</evidence>
<dbReference type="Gene3D" id="2.60.40.10">
    <property type="entry name" value="Immunoglobulins"/>
    <property type="match status" value="1"/>
</dbReference>
<proteinExistence type="predicted"/>
<keyword evidence="2" id="KW-1185">Reference proteome</keyword>
<dbReference type="Proteomes" id="UP001529510">
    <property type="component" value="Unassembled WGS sequence"/>
</dbReference>
<evidence type="ECO:0000313" key="1">
    <source>
        <dbReference type="EMBL" id="KAL0166959.1"/>
    </source>
</evidence>
<dbReference type="InterPro" id="IPR013783">
    <property type="entry name" value="Ig-like_fold"/>
</dbReference>
<organism evidence="1 2">
    <name type="scientific">Cirrhinus mrigala</name>
    <name type="common">Mrigala</name>
    <dbReference type="NCBI Taxonomy" id="683832"/>
    <lineage>
        <taxon>Eukaryota</taxon>
        <taxon>Metazoa</taxon>
        <taxon>Chordata</taxon>
        <taxon>Craniata</taxon>
        <taxon>Vertebrata</taxon>
        <taxon>Euteleostomi</taxon>
        <taxon>Actinopterygii</taxon>
        <taxon>Neopterygii</taxon>
        <taxon>Teleostei</taxon>
        <taxon>Ostariophysi</taxon>
        <taxon>Cypriniformes</taxon>
        <taxon>Cyprinidae</taxon>
        <taxon>Labeoninae</taxon>
        <taxon>Labeonini</taxon>
        <taxon>Cirrhinus</taxon>
    </lineage>
</organism>
<comment type="caution">
    <text evidence="1">The sequence shown here is derived from an EMBL/GenBank/DDBJ whole genome shotgun (WGS) entry which is preliminary data.</text>
</comment>
<dbReference type="EMBL" id="JAMKFB020000019">
    <property type="protein sequence ID" value="KAL0166959.1"/>
    <property type="molecule type" value="Genomic_DNA"/>
</dbReference>